<dbReference type="EMBL" id="LN890655">
    <property type="protein sequence ID" value="CUS03376.2"/>
    <property type="molecule type" value="Genomic_DNA"/>
</dbReference>
<sequence length="156" mass="17802">MELLSATAFITTLPDTLRPLLPPGLQGFQVRRPWSLLQLHYGEPALHYEVGRAAPGPLRLVTGWELGFHCEARDHHLNRLLLDGFRRHLFEIKETLGESIEAEMWDRGWTKIYEVYPDGPLTTDYRAAVAARLAAIMACLHPVFVDLRRAAAEIYR</sequence>
<name>A0A160T0R4_9CHLR</name>
<dbReference type="RefSeq" id="WP_095042878.1">
    <property type="nucleotide sequence ID" value="NZ_LN890655.1"/>
</dbReference>
<dbReference type="OrthoDB" id="4069019at2"/>
<evidence type="ECO:0000313" key="1">
    <source>
        <dbReference type="EMBL" id="CUS03376.2"/>
    </source>
</evidence>
<gene>
    <name evidence="1" type="ORF">CFX0092_A1498</name>
</gene>
<protein>
    <recommendedName>
        <fullName evidence="3">DUF4268 domain-containing protein</fullName>
    </recommendedName>
</protein>
<evidence type="ECO:0000313" key="2">
    <source>
        <dbReference type="Proteomes" id="UP000215027"/>
    </source>
</evidence>
<keyword evidence="2" id="KW-1185">Reference proteome</keyword>
<dbReference type="Proteomes" id="UP000215027">
    <property type="component" value="Chromosome I"/>
</dbReference>
<evidence type="ECO:0008006" key="3">
    <source>
        <dbReference type="Google" id="ProtNLM"/>
    </source>
</evidence>
<dbReference type="AlphaFoldDB" id="A0A160T0R4"/>
<reference evidence="1" key="1">
    <citation type="submission" date="2016-01" db="EMBL/GenBank/DDBJ databases">
        <authorList>
            <person name="Mcilroy J.S."/>
            <person name="Karst M S."/>
            <person name="Albertsen M."/>
        </authorList>
    </citation>
    <scope>NUCLEOTIDE SEQUENCE</scope>
    <source>
        <strain evidence="1">Cfx-K</strain>
    </source>
</reference>
<dbReference type="KEGG" id="pbf:CFX0092_A1498"/>
<proteinExistence type="predicted"/>
<accession>A0A160T0R4</accession>
<organism evidence="1 2">
    <name type="scientific">Candidatus Promineifilum breve</name>
    <dbReference type="NCBI Taxonomy" id="1806508"/>
    <lineage>
        <taxon>Bacteria</taxon>
        <taxon>Bacillati</taxon>
        <taxon>Chloroflexota</taxon>
        <taxon>Ardenticatenia</taxon>
        <taxon>Candidatus Promineifilales</taxon>
        <taxon>Candidatus Promineifilaceae</taxon>
        <taxon>Candidatus Promineifilum</taxon>
    </lineage>
</organism>